<keyword evidence="1" id="KW-1133">Transmembrane helix</keyword>
<proteinExistence type="predicted"/>
<keyword evidence="3" id="KW-1185">Reference proteome</keyword>
<comment type="caution">
    <text evidence="2">The sequence shown here is derived from an EMBL/GenBank/DDBJ whole genome shotgun (WGS) entry which is preliminary data.</text>
</comment>
<gene>
    <name evidence="2" type="ORF">BC643_4594</name>
</gene>
<keyword evidence="1" id="KW-0812">Transmembrane</keyword>
<dbReference type="RefSeq" id="WP_120275723.1">
    <property type="nucleotide sequence ID" value="NZ_RAPN01000006.1"/>
</dbReference>
<organism evidence="2 3">
    <name type="scientific">Mangrovibacterium diazotrophicum</name>
    <dbReference type="NCBI Taxonomy" id="1261403"/>
    <lineage>
        <taxon>Bacteria</taxon>
        <taxon>Pseudomonadati</taxon>
        <taxon>Bacteroidota</taxon>
        <taxon>Bacteroidia</taxon>
        <taxon>Marinilabiliales</taxon>
        <taxon>Prolixibacteraceae</taxon>
        <taxon>Mangrovibacterium</taxon>
    </lineage>
</organism>
<feature type="transmembrane region" description="Helical" evidence="1">
    <location>
        <begin position="29"/>
        <end position="50"/>
    </location>
</feature>
<dbReference type="EMBL" id="RAPN01000006">
    <property type="protein sequence ID" value="RKD85075.1"/>
    <property type="molecule type" value="Genomic_DNA"/>
</dbReference>
<dbReference type="Proteomes" id="UP000283387">
    <property type="component" value="Unassembled WGS sequence"/>
</dbReference>
<evidence type="ECO:0000256" key="1">
    <source>
        <dbReference type="SAM" id="Phobius"/>
    </source>
</evidence>
<protein>
    <submittedName>
        <fullName evidence="2">Uncharacterized protein</fullName>
    </submittedName>
</protein>
<keyword evidence="1" id="KW-0472">Membrane</keyword>
<sequence length="260" mass="31335">MPQIHFSDPQEKPTQAKIRLIREGKIQEYFVHPWVYLPFIWLTWFLIFSIDQDWKSALLTSGIISIVVILLLASIIFLSQEILERRRWLRQLQHPQFECLQTMGLQLHPDLYYTGTYDGYSFRIRGYEETIGKRKKRLVFSCSSYFHFPEQIQSPEERDAIRKQLAGEYSIGRIFLGAEHLVFQPRNPFYANWEQALLYLVNLMRENKLRPMDYGDWFARYVQPDLDWQEKDKKERTVYLINLGKWFNVSYLKPEKKTEH</sequence>
<evidence type="ECO:0000313" key="2">
    <source>
        <dbReference type="EMBL" id="RKD85075.1"/>
    </source>
</evidence>
<accession>A0A419VUB9</accession>
<dbReference type="AlphaFoldDB" id="A0A419VUB9"/>
<dbReference type="OrthoDB" id="9994678at2"/>
<feature type="transmembrane region" description="Helical" evidence="1">
    <location>
        <begin position="56"/>
        <end position="78"/>
    </location>
</feature>
<reference evidence="2 3" key="1">
    <citation type="submission" date="2018-09" db="EMBL/GenBank/DDBJ databases">
        <title>Genomic Encyclopedia of Archaeal and Bacterial Type Strains, Phase II (KMG-II): from individual species to whole genera.</title>
        <authorList>
            <person name="Goeker M."/>
        </authorList>
    </citation>
    <scope>NUCLEOTIDE SEQUENCE [LARGE SCALE GENOMIC DNA]</scope>
    <source>
        <strain evidence="2 3">DSM 27148</strain>
    </source>
</reference>
<evidence type="ECO:0000313" key="3">
    <source>
        <dbReference type="Proteomes" id="UP000283387"/>
    </source>
</evidence>
<name>A0A419VUB9_9BACT</name>